<keyword evidence="5" id="KW-1185">Reference proteome</keyword>
<dbReference type="GO" id="GO:0016780">
    <property type="term" value="F:phosphotransferase activity, for other substituted phosphate groups"/>
    <property type="evidence" value="ECO:0007669"/>
    <property type="project" value="TreeGrafter"/>
</dbReference>
<gene>
    <name evidence="4" type="ORF">E4665_03115</name>
</gene>
<evidence type="ECO:0000313" key="5">
    <source>
        <dbReference type="Proteomes" id="UP000298347"/>
    </source>
</evidence>
<protein>
    <submittedName>
        <fullName evidence="4">Sugar transferase</fullName>
    </submittedName>
</protein>
<feature type="domain" description="Bacterial sugar transferase" evidence="3">
    <location>
        <begin position="39"/>
        <end position="226"/>
    </location>
</feature>
<evidence type="ECO:0000256" key="2">
    <source>
        <dbReference type="SAM" id="Phobius"/>
    </source>
</evidence>
<reference evidence="4 5" key="1">
    <citation type="journal article" date="2015" name="Int. J. Syst. Evol. Microbiol.">
        <title>Sporolactobacillus shoreae sp. nov. and Sporolactobacillus spathodeae sp. nov., two spore-forming lactic acid bacteria isolated from tree barks in Thailand.</title>
        <authorList>
            <person name="Thamacharoensuk T."/>
            <person name="Kitahara M."/>
            <person name="Ohkuma M."/>
            <person name="Thongchul N."/>
            <person name="Tanasupawat S."/>
        </authorList>
    </citation>
    <scope>NUCLEOTIDE SEQUENCE [LARGE SCALE GENOMIC DNA]</scope>
    <source>
        <strain evidence="4 5">BK92</strain>
    </source>
</reference>
<dbReference type="InterPro" id="IPR003362">
    <property type="entry name" value="Bact_transf"/>
</dbReference>
<organism evidence="4 5">
    <name type="scientific">Sporolactobacillus shoreae</name>
    <dbReference type="NCBI Taxonomy" id="1465501"/>
    <lineage>
        <taxon>Bacteria</taxon>
        <taxon>Bacillati</taxon>
        <taxon>Bacillota</taxon>
        <taxon>Bacilli</taxon>
        <taxon>Bacillales</taxon>
        <taxon>Sporolactobacillaceae</taxon>
        <taxon>Sporolactobacillus</taxon>
    </lineage>
</organism>
<dbReference type="AlphaFoldDB" id="A0A4Z0GTS8"/>
<dbReference type="OrthoDB" id="9808602at2"/>
<keyword evidence="2" id="KW-0812">Transmembrane</keyword>
<name>A0A4Z0GTS8_9BACL</name>
<evidence type="ECO:0000313" key="4">
    <source>
        <dbReference type="EMBL" id="TGA99953.1"/>
    </source>
</evidence>
<evidence type="ECO:0000259" key="3">
    <source>
        <dbReference type="Pfam" id="PF02397"/>
    </source>
</evidence>
<sequence>MALTGLKLNDRDYEDEGILKESERDIERVGHRSVYLLVKRLTDILLSVFGLIILSPMFLVVSVLIKLDDPKGKVLFRQTRVGENGKEFVMYKFRSMIPDAELLMDQLLDLNDTSGLMFKIKEDPRITKIGRLIRKTSIDELPQLCNVLKGDMSLVGPRPPLPREVRAYSDYDRQRLVVRPGCTGPWQVSGRSSIGFDQMVELDLYYINHRSFAMDIKLILKTVFLLFGSKNAF</sequence>
<dbReference type="Pfam" id="PF02397">
    <property type="entry name" value="Bac_transf"/>
    <property type="match status" value="1"/>
</dbReference>
<keyword evidence="2" id="KW-1133">Transmembrane helix</keyword>
<evidence type="ECO:0000256" key="1">
    <source>
        <dbReference type="ARBA" id="ARBA00006464"/>
    </source>
</evidence>
<dbReference type="RefSeq" id="WP_135347348.1">
    <property type="nucleotide sequence ID" value="NZ_SRJD01000002.1"/>
</dbReference>
<dbReference type="EMBL" id="SRJD01000002">
    <property type="protein sequence ID" value="TGA99953.1"/>
    <property type="molecule type" value="Genomic_DNA"/>
</dbReference>
<keyword evidence="4" id="KW-0808">Transferase</keyword>
<comment type="similarity">
    <text evidence="1">Belongs to the bacterial sugar transferase family.</text>
</comment>
<dbReference type="PANTHER" id="PTHR30576:SF10">
    <property type="entry name" value="SLL5057 PROTEIN"/>
    <property type="match status" value="1"/>
</dbReference>
<accession>A0A4Z0GTS8</accession>
<keyword evidence="2" id="KW-0472">Membrane</keyword>
<comment type="caution">
    <text evidence="4">The sequence shown here is derived from an EMBL/GenBank/DDBJ whole genome shotgun (WGS) entry which is preliminary data.</text>
</comment>
<dbReference type="Proteomes" id="UP000298347">
    <property type="component" value="Unassembled WGS sequence"/>
</dbReference>
<dbReference type="PANTHER" id="PTHR30576">
    <property type="entry name" value="COLANIC BIOSYNTHESIS UDP-GLUCOSE LIPID CARRIER TRANSFERASE"/>
    <property type="match status" value="1"/>
</dbReference>
<proteinExistence type="inferred from homology"/>
<feature type="transmembrane region" description="Helical" evidence="2">
    <location>
        <begin position="44"/>
        <end position="67"/>
    </location>
</feature>